<protein>
    <submittedName>
        <fullName evidence="2">DUF664 domain-containing protein</fullName>
    </submittedName>
</protein>
<dbReference type="Gene3D" id="1.20.120.450">
    <property type="entry name" value="dinb family like domain"/>
    <property type="match status" value="1"/>
</dbReference>
<dbReference type="InterPro" id="IPR034660">
    <property type="entry name" value="DinB/YfiT-like"/>
</dbReference>
<organism evidence="2 3">
    <name type="scientific">Cellulomonas edaphi</name>
    <dbReference type="NCBI Taxonomy" id="3053468"/>
    <lineage>
        <taxon>Bacteria</taxon>
        <taxon>Bacillati</taxon>
        <taxon>Actinomycetota</taxon>
        <taxon>Actinomycetes</taxon>
        <taxon>Micrococcales</taxon>
        <taxon>Cellulomonadaceae</taxon>
        <taxon>Cellulomonas</taxon>
    </lineage>
</organism>
<keyword evidence="3" id="KW-1185">Reference proteome</keyword>
<proteinExistence type="predicted"/>
<accession>A0ABT7S6S1</accession>
<sequence length="168" mass="18069">MDALETLLEAFGRVAPGVHRVVDGLDDAALEWRPDPRANTLGWLAWHIARGEDAQVAPLAGTEQVWTAGGWARRFALPFDDAESGYGQDADSVAAVKVSGALLLGYLDDVAAATRRYLGTLTDADLDRVVDTSWDPPVTLGVRLVSVVGDGLQHLGQAGYVRGLYERR</sequence>
<dbReference type="Proteomes" id="UP001321453">
    <property type="component" value="Unassembled WGS sequence"/>
</dbReference>
<feature type="domain" description="DinB-like" evidence="1">
    <location>
        <begin position="18"/>
        <end position="158"/>
    </location>
</feature>
<reference evidence="2 3" key="1">
    <citation type="submission" date="2023-06" db="EMBL/GenBank/DDBJ databases">
        <title>Cellulomonas sp. MW9 Whole genome sequence.</title>
        <authorList>
            <person name="Park S."/>
        </authorList>
    </citation>
    <scope>NUCLEOTIDE SEQUENCE [LARGE SCALE GENOMIC DNA]</scope>
    <source>
        <strain evidence="2 3">MW9</strain>
    </source>
</reference>
<dbReference type="EMBL" id="JAUCGR010000002">
    <property type="protein sequence ID" value="MDM7831312.1"/>
    <property type="molecule type" value="Genomic_DNA"/>
</dbReference>
<dbReference type="SUPFAM" id="SSF109854">
    <property type="entry name" value="DinB/YfiT-like putative metalloenzymes"/>
    <property type="match status" value="1"/>
</dbReference>
<gene>
    <name evidence="2" type="ORF">QRT05_08210</name>
</gene>
<dbReference type="Pfam" id="PF12867">
    <property type="entry name" value="DinB_2"/>
    <property type="match status" value="1"/>
</dbReference>
<evidence type="ECO:0000259" key="1">
    <source>
        <dbReference type="Pfam" id="PF12867"/>
    </source>
</evidence>
<dbReference type="RefSeq" id="WP_289446606.1">
    <property type="nucleotide sequence ID" value="NZ_JAUCGR010000002.1"/>
</dbReference>
<evidence type="ECO:0000313" key="3">
    <source>
        <dbReference type="Proteomes" id="UP001321453"/>
    </source>
</evidence>
<evidence type="ECO:0000313" key="2">
    <source>
        <dbReference type="EMBL" id="MDM7831312.1"/>
    </source>
</evidence>
<comment type="caution">
    <text evidence="2">The sequence shown here is derived from an EMBL/GenBank/DDBJ whole genome shotgun (WGS) entry which is preliminary data.</text>
</comment>
<dbReference type="NCBIfam" id="NF047843">
    <property type="entry name" value="MST_Rv0443"/>
    <property type="match status" value="1"/>
</dbReference>
<name>A0ABT7S6S1_9CELL</name>
<dbReference type="InterPro" id="IPR024775">
    <property type="entry name" value="DinB-like"/>
</dbReference>